<proteinExistence type="predicted"/>
<evidence type="ECO:0000259" key="1">
    <source>
        <dbReference type="Pfam" id="PF22936"/>
    </source>
</evidence>
<dbReference type="OrthoDB" id="7696622at2759"/>
<organism evidence="2 3">
    <name type="scientific">Araneus ventricosus</name>
    <name type="common">Orbweaver spider</name>
    <name type="synonym">Epeira ventricosa</name>
    <dbReference type="NCBI Taxonomy" id="182803"/>
    <lineage>
        <taxon>Eukaryota</taxon>
        <taxon>Metazoa</taxon>
        <taxon>Ecdysozoa</taxon>
        <taxon>Arthropoda</taxon>
        <taxon>Chelicerata</taxon>
        <taxon>Arachnida</taxon>
        <taxon>Araneae</taxon>
        <taxon>Araneomorphae</taxon>
        <taxon>Entelegynae</taxon>
        <taxon>Araneoidea</taxon>
        <taxon>Araneidae</taxon>
        <taxon>Araneus</taxon>
    </lineage>
</organism>
<name>A0A4Y2TS04_ARAVE</name>
<accession>A0A4Y2TS04</accession>
<reference evidence="2 3" key="1">
    <citation type="journal article" date="2019" name="Sci. Rep.">
        <title>Orb-weaving spider Araneus ventricosus genome elucidates the spidroin gene catalogue.</title>
        <authorList>
            <person name="Kono N."/>
            <person name="Nakamura H."/>
            <person name="Ohtoshi R."/>
            <person name="Moran D.A.P."/>
            <person name="Shinohara A."/>
            <person name="Yoshida Y."/>
            <person name="Fujiwara M."/>
            <person name="Mori M."/>
            <person name="Tomita M."/>
            <person name="Arakawa K."/>
        </authorList>
    </citation>
    <scope>NUCLEOTIDE SEQUENCE [LARGE SCALE GENOMIC DNA]</scope>
</reference>
<sequence length="272" mass="31585">MNTFEDMNFSFPKLNATNYTTWKVGMELFLLDRGSLEFLEGDPKPYHDDSSEQEKRAYEFRKLRAYTSIYQSVERTVPLPCRKVQPLSWKPLCDNPLPLLTTRFPKPFRQAFFAIWDVLRNCRQKVPSSNNCRRIEGKCQQEKSRPSISRKAFYSELSRKPPVNPEEIQITSTSPKIREWLIDSAATSRFCKNIDCFSNFRHVTETKVFVGDKNCSSQVHGTGNIVINVKDGNRNIQIELINVYYAPNMRPILISGANLDIAEFKVIWKNNK</sequence>
<keyword evidence="3" id="KW-1185">Reference proteome</keyword>
<dbReference type="Pfam" id="PF22936">
    <property type="entry name" value="Pol_BBD"/>
    <property type="match status" value="1"/>
</dbReference>
<evidence type="ECO:0000313" key="2">
    <source>
        <dbReference type="EMBL" id="GBO03425.1"/>
    </source>
</evidence>
<protein>
    <recommendedName>
        <fullName evidence="1">Retrovirus-related Pol polyprotein from transposon TNT 1-94-like beta-barrel domain-containing protein</fullName>
    </recommendedName>
</protein>
<dbReference type="EMBL" id="BGPR01030728">
    <property type="protein sequence ID" value="GBO03425.1"/>
    <property type="molecule type" value="Genomic_DNA"/>
</dbReference>
<evidence type="ECO:0000313" key="3">
    <source>
        <dbReference type="Proteomes" id="UP000499080"/>
    </source>
</evidence>
<dbReference type="AlphaFoldDB" id="A0A4Y2TS04"/>
<comment type="caution">
    <text evidence="2">The sequence shown here is derived from an EMBL/GenBank/DDBJ whole genome shotgun (WGS) entry which is preliminary data.</text>
</comment>
<dbReference type="Proteomes" id="UP000499080">
    <property type="component" value="Unassembled WGS sequence"/>
</dbReference>
<gene>
    <name evidence="2" type="ORF">AVEN_54292_1</name>
</gene>
<dbReference type="InterPro" id="IPR054722">
    <property type="entry name" value="PolX-like_BBD"/>
</dbReference>
<feature type="domain" description="Retrovirus-related Pol polyprotein from transposon TNT 1-94-like beta-barrel" evidence="1">
    <location>
        <begin position="180"/>
        <end position="261"/>
    </location>
</feature>